<reference evidence="2" key="1">
    <citation type="submission" date="2023-02" db="EMBL/GenBank/DDBJ databases">
        <title>Genome of toxic invasive species Heracleum sosnowskyi carries increased number of genes despite the absence of recent whole-genome duplications.</title>
        <authorList>
            <person name="Schelkunov M."/>
            <person name="Shtratnikova V."/>
            <person name="Makarenko M."/>
            <person name="Klepikova A."/>
            <person name="Omelchenko D."/>
            <person name="Novikova G."/>
            <person name="Obukhova E."/>
            <person name="Bogdanov V."/>
            <person name="Penin A."/>
            <person name="Logacheva M."/>
        </authorList>
    </citation>
    <scope>NUCLEOTIDE SEQUENCE</scope>
    <source>
        <strain evidence="2">Hsosn_3</strain>
        <tissue evidence="2">Leaf</tissue>
    </source>
</reference>
<comment type="caution">
    <text evidence="2">The sequence shown here is derived from an EMBL/GenBank/DDBJ whole genome shotgun (WGS) entry which is preliminary data.</text>
</comment>
<gene>
    <name evidence="2" type="ORF">POM88_009160</name>
</gene>
<dbReference type="AlphaFoldDB" id="A0AAD8JBG1"/>
<proteinExistence type="predicted"/>
<sequence>MDSSSPVSAWIFEDNDWLEDAFEDGTSFGSLNGGAVHNSPTFSFDELRDPWDSLIYYVNASVESSPQNMECVDSASTLSPKLHVLDYEGENSGLKRKVNDDAADSYNPMPKRLRSSVVENGDNTHSTDYMYGQEKQNHFASPVSNGESLRQQFPYFETDSDAAAFATFTESWEFEEVGPFCFEAESLVKFDDTSLICSDIDVGDSFTLCQIPIQSTYKSISELTFPELQVEEKESVANSADFGSPGDANNYEFLGCDVHSVAMDHIPCHDMENLGPSTDGNLGGSSASFTNLSESEGLPSTDIDGDDTSNIHILELLSEPVADSPEHHIACPREAHLSALCNGVIRCVVNMKDTEIPCNANSLIMPSSGKPYQFRGIKAYYLWNEKLNLSETVQSKKALYKAENIKETLDSSETIQSNTALYRADNIKDTPDSFETIESDILSELGINLPFIKRRD</sequence>
<name>A0AAD8JBG1_9APIA</name>
<dbReference type="GO" id="GO:0002151">
    <property type="term" value="F:G-quadruplex RNA binding"/>
    <property type="evidence" value="ECO:0007669"/>
    <property type="project" value="InterPro"/>
</dbReference>
<dbReference type="Proteomes" id="UP001237642">
    <property type="component" value="Unassembled WGS sequence"/>
</dbReference>
<dbReference type="PANTHER" id="PTHR13233:SF19">
    <property type="entry name" value="SMAD_FHA DOMAIN-CONTAINING PROTEIN"/>
    <property type="match status" value="1"/>
</dbReference>
<dbReference type="InterPro" id="IPR037912">
    <property type="entry name" value="MCRS1"/>
</dbReference>
<dbReference type="GO" id="GO:0031011">
    <property type="term" value="C:Ino80 complex"/>
    <property type="evidence" value="ECO:0007669"/>
    <property type="project" value="InterPro"/>
</dbReference>
<feature type="region of interest" description="Disordered" evidence="1">
    <location>
        <begin position="276"/>
        <end position="305"/>
    </location>
</feature>
<evidence type="ECO:0000313" key="2">
    <source>
        <dbReference type="EMBL" id="KAK1399297.1"/>
    </source>
</evidence>
<keyword evidence="3" id="KW-1185">Reference proteome</keyword>
<dbReference type="GO" id="GO:0045944">
    <property type="term" value="P:positive regulation of transcription by RNA polymerase II"/>
    <property type="evidence" value="ECO:0007669"/>
    <property type="project" value="TreeGrafter"/>
</dbReference>
<feature type="compositionally biased region" description="Polar residues" evidence="1">
    <location>
        <begin position="276"/>
        <end position="294"/>
    </location>
</feature>
<accession>A0AAD8JBG1</accession>
<evidence type="ECO:0000313" key="3">
    <source>
        <dbReference type="Proteomes" id="UP001237642"/>
    </source>
</evidence>
<reference evidence="2" key="2">
    <citation type="submission" date="2023-05" db="EMBL/GenBank/DDBJ databases">
        <authorList>
            <person name="Schelkunov M.I."/>
        </authorList>
    </citation>
    <scope>NUCLEOTIDE SEQUENCE</scope>
    <source>
        <strain evidence="2">Hsosn_3</strain>
        <tissue evidence="2">Leaf</tissue>
    </source>
</reference>
<dbReference type="GO" id="GO:0071339">
    <property type="term" value="C:MLL1 complex"/>
    <property type="evidence" value="ECO:0007669"/>
    <property type="project" value="InterPro"/>
</dbReference>
<dbReference type="GO" id="GO:0044545">
    <property type="term" value="C:NSL complex"/>
    <property type="evidence" value="ECO:0007669"/>
    <property type="project" value="TreeGrafter"/>
</dbReference>
<dbReference type="PANTHER" id="PTHR13233">
    <property type="entry name" value="MICROSPHERULE PROTEIN 1"/>
    <property type="match status" value="1"/>
</dbReference>
<evidence type="ECO:0000256" key="1">
    <source>
        <dbReference type="SAM" id="MobiDB-lite"/>
    </source>
</evidence>
<dbReference type="EMBL" id="JAUIZM010000002">
    <property type="protein sequence ID" value="KAK1399297.1"/>
    <property type="molecule type" value="Genomic_DNA"/>
</dbReference>
<organism evidence="2 3">
    <name type="scientific">Heracleum sosnowskyi</name>
    <dbReference type="NCBI Taxonomy" id="360622"/>
    <lineage>
        <taxon>Eukaryota</taxon>
        <taxon>Viridiplantae</taxon>
        <taxon>Streptophyta</taxon>
        <taxon>Embryophyta</taxon>
        <taxon>Tracheophyta</taxon>
        <taxon>Spermatophyta</taxon>
        <taxon>Magnoliopsida</taxon>
        <taxon>eudicotyledons</taxon>
        <taxon>Gunneridae</taxon>
        <taxon>Pentapetalae</taxon>
        <taxon>asterids</taxon>
        <taxon>campanulids</taxon>
        <taxon>Apiales</taxon>
        <taxon>Apiaceae</taxon>
        <taxon>Apioideae</taxon>
        <taxon>apioid superclade</taxon>
        <taxon>Tordylieae</taxon>
        <taxon>Tordyliinae</taxon>
        <taxon>Heracleum</taxon>
    </lineage>
</organism>
<protein>
    <submittedName>
        <fullName evidence="2">Uncharacterized protein</fullName>
    </submittedName>
</protein>